<feature type="transmembrane region" description="Helical" evidence="8">
    <location>
        <begin position="376"/>
        <end position="399"/>
    </location>
</feature>
<dbReference type="AlphaFoldDB" id="A0AAU9K3Z1"/>
<keyword evidence="7 8" id="KW-0472">Membrane</keyword>
<dbReference type="InterPro" id="IPR020846">
    <property type="entry name" value="MFS_dom"/>
</dbReference>
<feature type="transmembrane region" description="Helical" evidence="8">
    <location>
        <begin position="106"/>
        <end position="130"/>
    </location>
</feature>
<dbReference type="InterPro" id="IPR036259">
    <property type="entry name" value="MFS_trans_sf"/>
</dbReference>
<dbReference type="InterPro" id="IPR011701">
    <property type="entry name" value="MFS"/>
</dbReference>
<feature type="transmembrane region" description="Helical" evidence="8">
    <location>
        <begin position="175"/>
        <end position="193"/>
    </location>
</feature>
<feature type="transmembrane region" description="Helical" evidence="8">
    <location>
        <begin position="234"/>
        <end position="255"/>
    </location>
</feature>
<dbReference type="SUPFAM" id="SSF103473">
    <property type="entry name" value="MFS general substrate transporter"/>
    <property type="match status" value="1"/>
</dbReference>
<evidence type="ECO:0000256" key="3">
    <source>
        <dbReference type="ARBA" id="ARBA00022448"/>
    </source>
</evidence>
<dbReference type="PROSITE" id="PS50850">
    <property type="entry name" value="MFS"/>
    <property type="match status" value="1"/>
</dbReference>
<evidence type="ECO:0000256" key="1">
    <source>
        <dbReference type="ARBA" id="ARBA00004141"/>
    </source>
</evidence>
<evidence type="ECO:0000259" key="9">
    <source>
        <dbReference type="PROSITE" id="PS50850"/>
    </source>
</evidence>
<feature type="transmembrane region" description="Helical" evidence="8">
    <location>
        <begin position="331"/>
        <end position="355"/>
    </location>
</feature>
<reference evidence="10" key="1">
    <citation type="submission" date="2021-09" db="EMBL/GenBank/DDBJ databases">
        <authorList>
            <consortium name="AG Swart"/>
            <person name="Singh M."/>
            <person name="Singh A."/>
            <person name="Seah K."/>
            <person name="Emmerich C."/>
        </authorList>
    </citation>
    <scope>NUCLEOTIDE SEQUENCE</scope>
    <source>
        <strain evidence="10">ATCC30299</strain>
    </source>
</reference>
<evidence type="ECO:0000256" key="7">
    <source>
        <dbReference type="ARBA" id="ARBA00023136"/>
    </source>
</evidence>
<comment type="caution">
    <text evidence="10">The sequence shown here is derived from an EMBL/GenBank/DDBJ whole genome shotgun (WGS) entry which is preliminary data.</text>
</comment>
<evidence type="ECO:0000256" key="5">
    <source>
        <dbReference type="ARBA" id="ARBA00022692"/>
    </source>
</evidence>
<evidence type="ECO:0000256" key="2">
    <source>
        <dbReference type="ARBA" id="ARBA00009598"/>
    </source>
</evidence>
<organism evidence="10 11">
    <name type="scientific">Blepharisma stoltei</name>
    <dbReference type="NCBI Taxonomy" id="1481888"/>
    <lineage>
        <taxon>Eukaryota</taxon>
        <taxon>Sar</taxon>
        <taxon>Alveolata</taxon>
        <taxon>Ciliophora</taxon>
        <taxon>Postciliodesmatophora</taxon>
        <taxon>Heterotrichea</taxon>
        <taxon>Heterotrichida</taxon>
        <taxon>Blepharismidae</taxon>
        <taxon>Blepharisma</taxon>
    </lineage>
</organism>
<dbReference type="Proteomes" id="UP001162131">
    <property type="component" value="Unassembled WGS sequence"/>
</dbReference>
<keyword evidence="3" id="KW-0813">Transport</keyword>
<keyword evidence="4" id="KW-0762">Sugar transport</keyword>
<dbReference type="GO" id="GO:0022857">
    <property type="term" value="F:transmembrane transporter activity"/>
    <property type="evidence" value="ECO:0007669"/>
    <property type="project" value="InterPro"/>
</dbReference>
<dbReference type="PIRSF" id="PIRSF002808">
    <property type="entry name" value="Hexose_phosphate_transp"/>
    <property type="match status" value="1"/>
</dbReference>
<gene>
    <name evidence="10" type="ORF">BSTOLATCC_MIC56031</name>
</gene>
<name>A0AAU9K3Z1_9CILI</name>
<keyword evidence="11" id="KW-1185">Reference proteome</keyword>
<sequence length="445" mass="49021">MVFGSFEKWQVLTFTLTFLCMSSRHICLESYFIVKPEVHNSMGFSTTWLGAMDATYLFFYALGNFVCGSLGDNIPLKYVISGGMVLTSFGYALISMLGYVDAKYPWLFIIIFGFVGVFQSTVWPGTVAVMGNWFSKTHRGKIIGSWSSNSFVGDILGAQLGSLLLSQAGFAWESVVISAATILLCVSILFYFVSKERPGPEFEQVKKSIQLVEPGEEMFEEAPKKKKGISFWKAWKLPGVTVYALTYGCVKLLNYSMIMWLPYFLDKHIDVSTSLIGTMANFYDLGALFGGFGIGWVTDKLGIRAPFVCIMLFLALPTLGIIQLMTPGLWWMFFIINIFLGFFIGGSDILISGVISTDLGKNEQIKNEEALATVTGIIDGTGGAGASLGQVIIGVLAIWSWDLVFGFMFCVGVLAVTLLLKYAIRDVKLYIQQKKLGAKVLSGVE</sequence>
<feature type="transmembrane region" description="Helical" evidence="8">
    <location>
        <begin position="275"/>
        <end position="298"/>
    </location>
</feature>
<dbReference type="EMBL" id="CAJZBQ010000054">
    <property type="protein sequence ID" value="CAG9332587.1"/>
    <property type="molecule type" value="Genomic_DNA"/>
</dbReference>
<evidence type="ECO:0000313" key="11">
    <source>
        <dbReference type="Proteomes" id="UP001162131"/>
    </source>
</evidence>
<dbReference type="PANTHER" id="PTHR43184">
    <property type="entry name" value="MAJOR FACILITATOR SUPERFAMILY TRANSPORTER 16, ISOFORM B"/>
    <property type="match status" value="1"/>
</dbReference>
<comment type="similarity">
    <text evidence="2">Belongs to the major facilitator superfamily. Organophosphate:Pi antiporter (OPA) (TC 2.A.1.4) family.</text>
</comment>
<evidence type="ECO:0000256" key="8">
    <source>
        <dbReference type="SAM" id="Phobius"/>
    </source>
</evidence>
<evidence type="ECO:0000313" key="10">
    <source>
        <dbReference type="EMBL" id="CAG9332587.1"/>
    </source>
</evidence>
<keyword evidence="5 8" id="KW-0812">Transmembrane</keyword>
<dbReference type="InterPro" id="IPR000849">
    <property type="entry name" value="Sugar_P_transporter"/>
</dbReference>
<feature type="transmembrane region" description="Helical" evidence="8">
    <location>
        <begin position="305"/>
        <end position="325"/>
    </location>
</feature>
<feature type="domain" description="Major facilitator superfamily (MFS) profile" evidence="9">
    <location>
        <begin position="1"/>
        <end position="429"/>
    </location>
</feature>
<dbReference type="Pfam" id="PF07690">
    <property type="entry name" value="MFS_1"/>
    <property type="match status" value="1"/>
</dbReference>
<feature type="transmembrane region" description="Helical" evidence="8">
    <location>
        <begin position="78"/>
        <end position="100"/>
    </location>
</feature>
<feature type="transmembrane region" description="Helical" evidence="8">
    <location>
        <begin position="48"/>
        <end position="66"/>
    </location>
</feature>
<evidence type="ECO:0000256" key="4">
    <source>
        <dbReference type="ARBA" id="ARBA00022597"/>
    </source>
</evidence>
<keyword evidence="6 8" id="KW-1133">Transmembrane helix</keyword>
<dbReference type="Gene3D" id="1.20.1250.20">
    <property type="entry name" value="MFS general substrate transporter like domains"/>
    <property type="match status" value="2"/>
</dbReference>
<proteinExistence type="inferred from homology"/>
<dbReference type="PANTHER" id="PTHR43184:SF12">
    <property type="entry name" value="SUGAR PHOSPHATE EXCHANGER 3"/>
    <property type="match status" value="1"/>
</dbReference>
<feature type="transmembrane region" description="Helical" evidence="8">
    <location>
        <begin position="405"/>
        <end position="424"/>
    </location>
</feature>
<evidence type="ECO:0000256" key="6">
    <source>
        <dbReference type="ARBA" id="ARBA00022989"/>
    </source>
</evidence>
<protein>
    <recommendedName>
        <fullName evidence="9">Major facilitator superfamily (MFS) profile domain-containing protein</fullName>
    </recommendedName>
</protein>
<dbReference type="GO" id="GO:0005789">
    <property type="term" value="C:endoplasmic reticulum membrane"/>
    <property type="evidence" value="ECO:0007669"/>
    <property type="project" value="TreeGrafter"/>
</dbReference>
<comment type="subcellular location">
    <subcellularLocation>
        <location evidence="1">Membrane</location>
        <topology evidence="1">Multi-pass membrane protein</topology>
    </subcellularLocation>
</comment>
<accession>A0AAU9K3Z1</accession>